<keyword evidence="4 6" id="KW-1133">Transmembrane helix</keyword>
<dbReference type="Proteomes" id="UP000184079">
    <property type="component" value="Unassembled WGS sequence"/>
</dbReference>
<evidence type="ECO:0000313" key="7">
    <source>
        <dbReference type="EMBL" id="SHH21120.1"/>
    </source>
</evidence>
<protein>
    <submittedName>
        <fullName evidence="7">Holin-like protein</fullName>
    </submittedName>
</protein>
<accession>A0A1M5R503</accession>
<name>A0A1M5R503_9BACI</name>
<feature type="transmembrane region" description="Helical" evidence="6">
    <location>
        <begin position="91"/>
        <end position="110"/>
    </location>
</feature>
<evidence type="ECO:0000256" key="3">
    <source>
        <dbReference type="ARBA" id="ARBA00022692"/>
    </source>
</evidence>
<evidence type="ECO:0000256" key="5">
    <source>
        <dbReference type="ARBA" id="ARBA00023136"/>
    </source>
</evidence>
<evidence type="ECO:0000256" key="6">
    <source>
        <dbReference type="SAM" id="Phobius"/>
    </source>
</evidence>
<dbReference type="PANTHER" id="PTHR33931:SF2">
    <property type="entry name" value="HOLIN-LIKE PROTEIN CIDA"/>
    <property type="match status" value="1"/>
</dbReference>
<keyword evidence="8" id="KW-1185">Reference proteome</keyword>
<organism evidence="7 8">
    <name type="scientific">Virgibacillus chiguensis</name>
    <dbReference type="NCBI Taxonomy" id="411959"/>
    <lineage>
        <taxon>Bacteria</taxon>
        <taxon>Bacillati</taxon>
        <taxon>Bacillota</taxon>
        <taxon>Bacilli</taxon>
        <taxon>Bacillales</taxon>
        <taxon>Bacillaceae</taxon>
        <taxon>Virgibacillus</taxon>
    </lineage>
</organism>
<dbReference type="EMBL" id="FQXD01000005">
    <property type="protein sequence ID" value="SHH21120.1"/>
    <property type="molecule type" value="Genomic_DNA"/>
</dbReference>
<evidence type="ECO:0000256" key="2">
    <source>
        <dbReference type="ARBA" id="ARBA00022475"/>
    </source>
</evidence>
<dbReference type="RefSeq" id="WP_240458716.1">
    <property type="nucleotide sequence ID" value="NZ_FQXD01000005.1"/>
</dbReference>
<evidence type="ECO:0000256" key="4">
    <source>
        <dbReference type="ARBA" id="ARBA00022989"/>
    </source>
</evidence>
<comment type="subcellular location">
    <subcellularLocation>
        <location evidence="1">Cell membrane</location>
        <topology evidence="1">Multi-pass membrane protein</topology>
    </subcellularLocation>
</comment>
<dbReference type="InterPro" id="IPR005538">
    <property type="entry name" value="LrgA/CidA"/>
</dbReference>
<dbReference type="GO" id="GO:0005886">
    <property type="term" value="C:plasma membrane"/>
    <property type="evidence" value="ECO:0007669"/>
    <property type="project" value="UniProtKB-SubCell"/>
</dbReference>
<sequence length="123" mass="14099">MEKVGKMIVHIVLLYIIFQFGNWIQRTLHLFIPGSVIGMMVLFILLSTKLIRVSWIEEGANYIVANLAFFFIPVTVGIIDYYDLFLGKGALLILIVLVSTMLVMGGSGFFSQWLMRRKGWEHE</sequence>
<evidence type="ECO:0000256" key="1">
    <source>
        <dbReference type="ARBA" id="ARBA00004651"/>
    </source>
</evidence>
<proteinExistence type="predicted"/>
<feature type="transmembrane region" description="Helical" evidence="6">
    <location>
        <begin position="60"/>
        <end position="79"/>
    </location>
</feature>
<keyword evidence="3 6" id="KW-0812">Transmembrane</keyword>
<evidence type="ECO:0000313" key="8">
    <source>
        <dbReference type="Proteomes" id="UP000184079"/>
    </source>
</evidence>
<reference evidence="8" key="1">
    <citation type="submission" date="2016-11" db="EMBL/GenBank/DDBJ databases">
        <authorList>
            <person name="Varghese N."/>
            <person name="Submissions S."/>
        </authorList>
    </citation>
    <scope>NUCLEOTIDE SEQUENCE [LARGE SCALE GENOMIC DNA]</scope>
    <source>
        <strain evidence="8">CGMCC 1.6496</strain>
    </source>
</reference>
<feature type="transmembrane region" description="Helical" evidence="6">
    <location>
        <begin position="7"/>
        <end position="24"/>
    </location>
</feature>
<keyword evidence="2" id="KW-1003">Cell membrane</keyword>
<feature type="transmembrane region" description="Helical" evidence="6">
    <location>
        <begin position="30"/>
        <end position="48"/>
    </location>
</feature>
<keyword evidence="5 6" id="KW-0472">Membrane</keyword>
<gene>
    <name evidence="7" type="ORF">SAMN05421807_10512</name>
</gene>
<dbReference type="PANTHER" id="PTHR33931">
    <property type="entry name" value="HOLIN-LIKE PROTEIN CIDA-RELATED"/>
    <property type="match status" value="1"/>
</dbReference>
<dbReference type="AlphaFoldDB" id="A0A1M5R503"/>
<dbReference type="NCBIfam" id="NF002460">
    <property type="entry name" value="PRK01658.1"/>
    <property type="match status" value="1"/>
</dbReference>
<dbReference type="Pfam" id="PF03788">
    <property type="entry name" value="LrgA"/>
    <property type="match status" value="1"/>
</dbReference>